<dbReference type="AlphaFoldDB" id="A0A6J8AYY9"/>
<protein>
    <recommendedName>
        <fullName evidence="1">C2H2-type domain-containing protein</fullName>
    </recommendedName>
</protein>
<evidence type="ECO:0000259" key="1">
    <source>
        <dbReference type="PROSITE" id="PS00028"/>
    </source>
</evidence>
<proteinExistence type="predicted"/>
<evidence type="ECO:0000313" key="2">
    <source>
        <dbReference type="EMBL" id="CAC5376586.1"/>
    </source>
</evidence>
<accession>A0A6J8AYY9</accession>
<dbReference type="OrthoDB" id="5966898at2759"/>
<evidence type="ECO:0000313" key="3">
    <source>
        <dbReference type="Proteomes" id="UP000507470"/>
    </source>
</evidence>
<organism evidence="2 3">
    <name type="scientific">Mytilus coruscus</name>
    <name type="common">Sea mussel</name>
    <dbReference type="NCBI Taxonomy" id="42192"/>
    <lineage>
        <taxon>Eukaryota</taxon>
        <taxon>Metazoa</taxon>
        <taxon>Spiralia</taxon>
        <taxon>Lophotrochozoa</taxon>
        <taxon>Mollusca</taxon>
        <taxon>Bivalvia</taxon>
        <taxon>Autobranchia</taxon>
        <taxon>Pteriomorphia</taxon>
        <taxon>Mytilida</taxon>
        <taxon>Mytiloidea</taxon>
        <taxon>Mytilidae</taxon>
        <taxon>Mytilinae</taxon>
        <taxon>Mytilus</taxon>
    </lineage>
</organism>
<dbReference type="Proteomes" id="UP000507470">
    <property type="component" value="Unassembled WGS sequence"/>
</dbReference>
<dbReference type="InterPro" id="IPR013087">
    <property type="entry name" value="Znf_C2H2_type"/>
</dbReference>
<feature type="domain" description="C2H2-type" evidence="1">
    <location>
        <begin position="26"/>
        <end position="49"/>
    </location>
</feature>
<sequence>MTSSTSLSYEVYSYTITIMDNLKRQCTCSKCKGKFVNIKTFRAHSKKIHNTHAEISDTYSEQPAIVRESKEFVEKTLILNQPLHEGTTRTVKDAIAEHLFIFSSNNGMSKTALSQYLHHEKCVLPQPNNLPSTYSEAVTIIQPYLMPIEKFKCCINDCKIFPISSTILACPECNESLVFSNNRNKKHFNICL</sequence>
<reference evidence="2 3" key="1">
    <citation type="submission" date="2020-06" db="EMBL/GenBank/DDBJ databases">
        <authorList>
            <person name="Li R."/>
            <person name="Bekaert M."/>
        </authorList>
    </citation>
    <scope>NUCLEOTIDE SEQUENCE [LARGE SCALE GENOMIC DNA]</scope>
    <source>
        <strain evidence="3">wild</strain>
    </source>
</reference>
<dbReference type="PROSITE" id="PS00028">
    <property type="entry name" value="ZINC_FINGER_C2H2_1"/>
    <property type="match status" value="1"/>
</dbReference>
<dbReference type="EMBL" id="CACVKT020002220">
    <property type="protein sequence ID" value="CAC5376586.1"/>
    <property type="molecule type" value="Genomic_DNA"/>
</dbReference>
<keyword evidence="3" id="KW-1185">Reference proteome</keyword>
<name>A0A6J8AYY9_MYTCO</name>
<gene>
    <name evidence="2" type="ORF">MCOR_13175</name>
</gene>